<protein>
    <submittedName>
        <fullName evidence="2">Bacteriocin</fullName>
    </submittedName>
</protein>
<dbReference type="RefSeq" id="WP_011291261.1">
    <property type="nucleotide sequence ID" value="NZ_AOSG01000021.1"/>
</dbReference>
<feature type="signal peptide" evidence="1">
    <location>
        <begin position="1"/>
        <end position="21"/>
    </location>
</feature>
<evidence type="ECO:0000313" key="3">
    <source>
        <dbReference type="Proteomes" id="UP000014184"/>
    </source>
</evidence>
<evidence type="ECO:0000256" key="1">
    <source>
        <dbReference type="SAM" id="SignalP"/>
    </source>
</evidence>
<evidence type="ECO:0000313" key="2">
    <source>
        <dbReference type="EMBL" id="EOR72113.1"/>
    </source>
</evidence>
<proteinExistence type="predicted"/>
<organism evidence="2 3">
    <name type="scientific">Thermobifida fusca TM51</name>
    <dbReference type="NCBI Taxonomy" id="1169414"/>
    <lineage>
        <taxon>Bacteria</taxon>
        <taxon>Bacillati</taxon>
        <taxon>Actinomycetota</taxon>
        <taxon>Actinomycetes</taxon>
        <taxon>Streptosporangiales</taxon>
        <taxon>Nocardiopsidaceae</taxon>
        <taxon>Thermobifida</taxon>
    </lineage>
</organism>
<comment type="caution">
    <text evidence="2">The sequence shown here is derived from an EMBL/GenBank/DDBJ whole genome shotgun (WGS) entry which is preliminary data.</text>
</comment>
<keyword evidence="1" id="KW-0732">Signal</keyword>
<dbReference type="Pfam" id="PF09683">
    <property type="entry name" value="Lactococcin_972"/>
    <property type="match status" value="1"/>
</dbReference>
<reference evidence="2 3" key="1">
    <citation type="journal article" date="2013" name="Genome Announc.">
        <title>Draft Genome Sequence of the Lignocellulose Decomposer Thermobifida fusca Strain TM51.</title>
        <authorList>
            <person name="Toth A."/>
            <person name="Barna T."/>
            <person name="Nagy I."/>
            <person name="Horvath B."/>
            <person name="Nagy I."/>
            <person name="Tancsics A."/>
            <person name="Kriszt B."/>
            <person name="Baka E."/>
            <person name="Fekete C."/>
            <person name="Kukolya J."/>
        </authorList>
    </citation>
    <scope>NUCLEOTIDE SEQUENCE [LARGE SCALE GENOMIC DNA]</scope>
    <source>
        <strain evidence="2 3">TM51</strain>
    </source>
</reference>
<sequence length="96" mass="9866">MNALKRTCATLLISAGLTAGAVGVAAAAVEYVGGGIWDHGLTSSIVYSDYYHGSVCHGSTAVGTKTVRASAPAGYWSLADAPRAIANNQAYWRTTC</sequence>
<accession>A0A9P2TCG2</accession>
<dbReference type="InterPro" id="IPR006540">
    <property type="entry name" value="Lactococcin_972"/>
</dbReference>
<feature type="chain" id="PRO_5040170259" evidence="1">
    <location>
        <begin position="22"/>
        <end position="96"/>
    </location>
</feature>
<dbReference type="Gene3D" id="2.60.40.2850">
    <property type="match status" value="1"/>
</dbReference>
<dbReference type="EMBL" id="AOSG01000021">
    <property type="protein sequence ID" value="EOR72113.1"/>
    <property type="molecule type" value="Genomic_DNA"/>
</dbReference>
<dbReference type="AlphaFoldDB" id="A0A9P2TCG2"/>
<dbReference type="Proteomes" id="UP000014184">
    <property type="component" value="Unassembled WGS sequence"/>
</dbReference>
<name>A0A9P2TCG2_THEFU</name>
<dbReference type="NCBIfam" id="TIGR01653">
    <property type="entry name" value="lactococcin_972"/>
    <property type="match status" value="1"/>
</dbReference>
<keyword evidence="3" id="KW-1185">Reference proteome</keyword>
<gene>
    <name evidence="2" type="ORF">TM51_04443</name>
</gene>